<dbReference type="Proteomes" id="UP000781958">
    <property type="component" value="Unassembled WGS sequence"/>
</dbReference>
<keyword evidence="2" id="KW-1185">Reference proteome</keyword>
<name>A0ABS4SQF8_9PROT</name>
<proteinExistence type="predicted"/>
<evidence type="ECO:0000313" key="2">
    <source>
        <dbReference type="Proteomes" id="UP000781958"/>
    </source>
</evidence>
<dbReference type="EMBL" id="JAGINP010000018">
    <property type="protein sequence ID" value="MBP2294795.1"/>
    <property type="molecule type" value="Genomic_DNA"/>
</dbReference>
<protein>
    <submittedName>
        <fullName evidence="1">Fructokinase</fullName>
        <ecNumber evidence="1">2.7.1.4</ecNumber>
    </submittedName>
</protein>
<gene>
    <name evidence="1" type="ORF">J2851_004591</name>
</gene>
<dbReference type="GO" id="GO:0008865">
    <property type="term" value="F:fructokinase activity"/>
    <property type="evidence" value="ECO:0007669"/>
    <property type="project" value="UniProtKB-EC"/>
</dbReference>
<dbReference type="PROSITE" id="PS01125">
    <property type="entry name" value="ROK"/>
    <property type="match status" value="1"/>
</dbReference>
<dbReference type="PANTHER" id="PTHR18964">
    <property type="entry name" value="ROK (REPRESSOR, ORF, KINASE) FAMILY"/>
    <property type="match status" value="1"/>
</dbReference>
<evidence type="ECO:0000313" key="1">
    <source>
        <dbReference type="EMBL" id="MBP2294795.1"/>
    </source>
</evidence>
<dbReference type="InterPro" id="IPR043129">
    <property type="entry name" value="ATPase_NBD"/>
</dbReference>
<comment type="caution">
    <text evidence="1">The sequence shown here is derived from an EMBL/GenBank/DDBJ whole genome shotgun (WGS) entry which is preliminary data.</text>
</comment>
<dbReference type="Gene3D" id="3.30.420.40">
    <property type="match status" value="2"/>
</dbReference>
<dbReference type="Pfam" id="PF00480">
    <property type="entry name" value="ROK"/>
    <property type="match status" value="1"/>
</dbReference>
<keyword evidence="1" id="KW-0808">Transferase</keyword>
<dbReference type="InterPro" id="IPR000600">
    <property type="entry name" value="ROK"/>
</dbReference>
<accession>A0ABS4SQF8</accession>
<dbReference type="PANTHER" id="PTHR18964:SF174">
    <property type="entry name" value="D-ALLOSE KINASE-RELATED"/>
    <property type="match status" value="1"/>
</dbReference>
<dbReference type="SUPFAM" id="SSF53067">
    <property type="entry name" value="Actin-like ATPase domain"/>
    <property type="match status" value="1"/>
</dbReference>
<organism evidence="1 2">
    <name type="scientific">Azospirillum rugosum</name>
    <dbReference type="NCBI Taxonomy" id="416170"/>
    <lineage>
        <taxon>Bacteria</taxon>
        <taxon>Pseudomonadati</taxon>
        <taxon>Pseudomonadota</taxon>
        <taxon>Alphaproteobacteria</taxon>
        <taxon>Rhodospirillales</taxon>
        <taxon>Azospirillaceae</taxon>
        <taxon>Azospirillum</taxon>
    </lineage>
</organism>
<sequence>MDAASGTPARIGVDLGGTKISATLLDADGRELARHRADTPRAYDATLAALAQAVGALESQAGSRVEMAGATVGIGLPGVVDSAAGTVRAVNLPWLEGRPFAEDAARALGRPVRIANDANTFVLSEAVDGAAAGASVVFGIILGTGVGGGIVVDRRILPGANALAGEWGHTPLPWRTPEDGPPEPCGCGRSGCVETLLSGSGLARLHARRTGEAIEPPEIAARAAAGDAAALGTLRHHADALARALAAVINLLDPDAIVVGGGLSGLPGLYESVPALWGRWALSPAPRTRFVRARHGADSGVRGAAWLWPTHS</sequence>
<reference evidence="1 2" key="1">
    <citation type="submission" date="2021-03" db="EMBL/GenBank/DDBJ databases">
        <title>Genomic Encyclopedia of Type Strains, Phase III (KMG-III): the genomes of soil and plant-associated and newly described type strains.</title>
        <authorList>
            <person name="Whitman W."/>
        </authorList>
    </citation>
    <scope>NUCLEOTIDE SEQUENCE [LARGE SCALE GENOMIC DNA]</scope>
    <source>
        <strain evidence="1 2">IMMIB AFH-6</strain>
    </source>
</reference>
<dbReference type="EC" id="2.7.1.4" evidence="1"/>
<dbReference type="RefSeq" id="WP_209769095.1">
    <property type="nucleotide sequence ID" value="NZ_JAGINP010000018.1"/>
</dbReference>
<dbReference type="InterPro" id="IPR049874">
    <property type="entry name" value="ROK_cs"/>
</dbReference>